<feature type="compositionally biased region" description="Basic and acidic residues" evidence="1">
    <location>
        <begin position="511"/>
        <end position="533"/>
    </location>
</feature>
<feature type="compositionally biased region" description="Pro residues" evidence="1">
    <location>
        <begin position="326"/>
        <end position="336"/>
    </location>
</feature>
<feature type="compositionally biased region" description="Polar residues" evidence="1">
    <location>
        <begin position="73"/>
        <end position="83"/>
    </location>
</feature>
<feature type="region of interest" description="Disordered" evidence="1">
    <location>
        <begin position="297"/>
        <end position="540"/>
    </location>
</feature>
<dbReference type="EMBL" id="JAQGDS010000007">
    <property type="protein sequence ID" value="KAJ6259156.1"/>
    <property type="molecule type" value="Genomic_DNA"/>
</dbReference>
<dbReference type="AlphaFoldDB" id="A0AAD6IZ21"/>
<feature type="compositionally biased region" description="Basic and acidic residues" evidence="1">
    <location>
        <begin position="481"/>
        <end position="490"/>
    </location>
</feature>
<name>A0AAD6IZ21_DREDA</name>
<feature type="compositionally biased region" description="Pro residues" evidence="1">
    <location>
        <begin position="491"/>
        <end position="510"/>
    </location>
</feature>
<evidence type="ECO:0000313" key="2">
    <source>
        <dbReference type="EMBL" id="KAJ6259156.1"/>
    </source>
</evidence>
<dbReference type="Proteomes" id="UP001221413">
    <property type="component" value="Unassembled WGS sequence"/>
</dbReference>
<evidence type="ECO:0000256" key="1">
    <source>
        <dbReference type="SAM" id="MobiDB-lite"/>
    </source>
</evidence>
<feature type="compositionally biased region" description="Polar residues" evidence="1">
    <location>
        <begin position="340"/>
        <end position="355"/>
    </location>
</feature>
<evidence type="ECO:0008006" key="4">
    <source>
        <dbReference type="Google" id="ProtNLM"/>
    </source>
</evidence>
<evidence type="ECO:0000313" key="3">
    <source>
        <dbReference type="Proteomes" id="UP001221413"/>
    </source>
</evidence>
<feature type="region of interest" description="Disordered" evidence="1">
    <location>
        <begin position="1"/>
        <end position="105"/>
    </location>
</feature>
<gene>
    <name evidence="2" type="ORF">Dda_6054</name>
</gene>
<proteinExistence type="predicted"/>
<sequence length="540" mass="58661">MTSITASRGVASITPPSSSHGHRDWDYSVPIDTPDDDGTTYYSYTNGRNASGASRSRTSSLTKARATSESRKTSGSYIRSTSDYSKDTPRNVVTTFAPTEPSKDELLAAPRASALAKPGSNEGRDSVIDLYAVNRLSTISGVTEILPNINSSTTAMYDLSGDIDNREASSWIHRDKLMRIESHEYKKSSAVPVPVPNNASDAWIKTAQRKLSLDRMSKPRASTWDSCAETSEENSNEIFENNDFDLRLPEEREAEQVAQKMAAARSKSISPSKIPVNVFSPAPIPLEFLERNCPLKRARSGSPDEDDVQSISYPATRARSQTLESEPPPVTPPERPIPTSAHSGTPPSRTSIRNGSKSSPRRPSSSQRTSTGKGGKPRTTSAAGNRGSGGNSAGGAAKHNTPEGPPPWALGTYAPDPKLPQDQQIIPTVAKRLQQEQWEREGASASVYDRELRPLKIHDKDGAPKEAIHFGENHASLWPSSKEKKRERDPPPMVEPPSKPSQPQEVPPKPPAKEPIRVKDPEEVPGKGKKDKGCCGCTIM</sequence>
<reference evidence="2" key="1">
    <citation type="submission" date="2023-01" db="EMBL/GenBank/DDBJ databases">
        <title>The chitinases involved in constricting ring structure development in the nematode-trapping fungus Drechslerella dactyloides.</title>
        <authorList>
            <person name="Wang R."/>
            <person name="Zhang L."/>
            <person name="Tang P."/>
            <person name="Li S."/>
            <person name="Liang L."/>
        </authorList>
    </citation>
    <scope>NUCLEOTIDE SEQUENCE</scope>
    <source>
        <strain evidence="2">YMF1.00031</strain>
    </source>
</reference>
<feature type="compositionally biased region" description="Polar residues" evidence="1">
    <location>
        <begin position="40"/>
        <end position="65"/>
    </location>
</feature>
<feature type="compositionally biased region" description="Low complexity" evidence="1">
    <location>
        <begin position="356"/>
        <end position="371"/>
    </location>
</feature>
<organism evidence="2 3">
    <name type="scientific">Drechslerella dactyloides</name>
    <name type="common">Nematode-trapping fungus</name>
    <name type="synonym">Arthrobotrys dactyloides</name>
    <dbReference type="NCBI Taxonomy" id="74499"/>
    <lineage>
        <taxon>Eukaryota</taxon>
        <taxon>Fungi</taxon>
        <taxon>Dikarya</taxon>
        <taxon>Ascomycota</taxon>
        <taxon>Pezizomycotina</taxon>
        <taxon>Orbiliomycetes</taxon>
        <taxon>Orbiliales</taxon>
        <taxon>Orbiliaceae</taxon>
        <taxon>Drechslerella</taxon>
    </lineage>
</organism>
<comment type="caution">
    <text evidence="2">The sequence shown here is derived from an EMBL/GenBank/DDBJ whole genome shotgun (WGS) entry which is preliminary data.</text>
</comment>
<feature type="compositionally biased region" description="Polar residues" evidence="1">
    <location>
        <begin position="309"/>
        <end position="321"/>
    </location>
</feature>
<protein>
    <recommendedName>
        <fullName evidence="4">TeaA receptor TeaR</fullName>
    </recommendedName>
</protein>
<keyword evidence="3" id="KW-1185">Reference proteome</keyword>
<accession>A0AAD6IZ21</accession>
<feature type="compositionally biased region" description="Basic and acidic residues" evidence="1">
    <location>
        <begin position="433"/>
        <end position="472"/>
    </location>
</feature>